<feature type="binding site" evidence="8">
    <location>
        <position position="9"/>
    </location>
    <ligand>
        <name>a divalent metal cation</name>
        <dbReference type="ChEBI" id="CHEBI:60240"/>
    </ligand>
</feature>
<feature type="domain" description="2-C-methyl-D-erythritol 2,4-cyclodiphosphate synthase" evidence="10">
    <location>
        <begin position="3"/>
        <end position="155"/>
    </location>
</feature>
<evidence type="ECO:0000259" key="10">
    <source>
        <dbReference type="Pfam" id="PF02542"/>
    </source>
</evidence>
<dbReference type="GO" id="GO:0046872">
    <property type="term" value="F:metal ion binding"/>
    <property type="evidence" value="ECO:0007669"/>
    <property type="project" value="UniProtKB-KW"/>
</dbReference>
<comment type="similarity">
    <text evidence="3 8 9">Belongs to the IspF family.</text>
</comment>
<comment type="subunit">
    <text evidence="8">Homotrimer.</text>
</comment>
<dbReference type="NCBIfam" id="TIGR00151">
    <property type="entry name" value="ispF"/>
    <property type="match status" value="1"/>
</dbReference>
<feature type="binding site" evidence="8">
    <location>
        <position position="11"/>
    </location>
    <ligand>
        <name>a divalent metal cation</name>
        <dbReference type="ChEBI" id="CHEBI:60240"/>
    </ligand>
</feature>
<feature type="binding site" evidence="8">
    <location>
        <begin position="62"/>
        <end position="66"/>
    </location>
    <ligand>
        <name>4-CDP-2-C-methyl-D-erythritol 2-phosphate</name>
        <dbReference type="ChEBI" id="CHEBI:57919"/>
    </ligand>
</feature>
<dbReference type="OrthoDB" id="9804336at2"/>
<accession>D3F141</accession>
<dbReference type="UniPathway" id="UPA00056">
    <property type="reaction ID" value="UER00095"/>
</dbReference>
<dbReference type="FunFam" id="3.30.1330.50:FF:000003">
    <property type="entry name" value="2-C-methyl-D-erythritol 2,4-cyclodiphosphate synthase"/>
    <property type="match status" value="1"/>
</dbReference>
<evidence type="ECO:0000256" key="6">
    <source>
        <dbReference type="ARBA" id="ARBA00023229"/>
    </source>
</evidence>
<comment type="caution">
    <text evidence="8">Lacks conserved residue(s) required for the propagation of feature annotation.</text>
</comment>
<dbReference type="PROSITE" id="PS01350">
    <property type="entry name" value="ISPF"/>
    <property type="match status" value="1"/>
</dbReference>
<keyword evidence="7 8" id="KW-0456">Lyase</keyword>
<dbReference type="PANTHER" id="PTHR43181">
    <property type="entry name" value="2-C-METHYL-D-ERYTHRITOL 2,4-CYCLODIPHOSPHATE SYNTHASE, CHLOROPLASTIC"/>
    <property type="match status" value="1"/>
</dbReference>
<name>D3F141_CONWI</name>
<dbReference type="KEGG" id="cwo:Cwoe_1690"/>
<dbReference type="InterPro" id="IPR036571">
    <property type="entry name" value="MECDP_synthase_sf"/>
</dbReference>
<dbReference type="PANTHER" id="PTHR43181:SF1">
    <property type="entry name" value="2-C-METHYL-D-ERYTHRITOL 2,4-CYCLODIPHOSPHATE SYNTHASE, CHLOROPLASTIC"/>
    <property type="match status" value="1"/>
</dbReference>
<dbReference type="HOGENOM" id="CLU_084630_2_0_11"/>
<feature type="site" description="Transition state stabilizer" evidence="8">
    <location>
        <position position="35"/>
    </location>
</feature>
<keyword evidence="5 8" id="KW-0479">Metal-binding</keyword>
<evidence type="ECO:0000256" key="3">
    <source>
        <dbReference type="ARBA" id="ARBA00008480"/>
    </source>
</evidence>
<comment type="catalytic activity">
    <reaction evidence="1 8 9">
        <text>4-CDP-2-C-methyl-D-erythritol 2-phosphate = 2-C-methyl-D-erythritol 2,4-cyclic diphosphate + CMP</text>
        <dbReference type="Rhea" id="RHEA:23864"/>
        <dbReference type="ChEBI" id="CHEBI:57919"/>
        <dbReference type="ChEBI" id="CHEBI:58483"/>
        <dbReference type="ChEBI" id="CHEBI:60377"/>
        <dbReference type="EC" id="4.6.1.12"/>
    </reaction>
</comment>
<proteinExistence type="inferred from homology"/>
<feature type="binding site" evidence="8">
    <location>
        <position position="143"/>
    </location>
    <ligand>
        <name>4-CDP-2-C-methyl-D-erythritol 2-phosphate</name>
        <dbReference type="ChEBI" id="CHEBI:57919"/>
    </ligand>
</feature>
<dbReference type="EMBL" id="CP001854">
    <property type="protein sequence ID" value="ADB50117.1"/>
    <property type="molecule type" value="Genomic_DNA"/>
</dbReference>
<evidence type="ECO:0000256" key="8">
    <source>
        <dbReference type="HAMAP-Rule" id="MF_00107"/>
    </source>
</evidence>
<keyword evidence="12" id="KW-1185">Reference proteome</keyword>
<dbReference type="AlphaFoldDB" id="D3F141"/>
<evidence type="ECO:0000256" key="5">
    <source>
        <dbReference type="ARBA" id="ARBA00022723"/>
    </source>
</evidence>
<evidence type="ECO:0000256" key="7">
    <source>
        <dbReference type="ARBA" id="ARBA00023239"/>
    </source>
</evidence>
<comment type="function">
    <text evidence="8">Involved in the biosynthesis of isopentenyl diphosphate (IPP) and dimethylallyl diphosphate (DMAPP), two major building blocks of isoprenoid compounds. Catalyzes the conversion of 4-diphosphocytidyl-2-C-methyl-D-erythritol 2-phosphate (CDP-ME2P) to 2-C-methyl-D-erythritol 2,4-cyclodiphosphate (ME-CPP) with a corresponding release of cytidine 5-monophosphate (CMP).</text>
</comment>
<dbReference type="RefSeq" id="WP_012933168.1">
    <property type="nucleotide sequence ID" value="NC_013739.1"/>
</dbReference>
<dbReference type="eggNOG" id="COG0245">
    <property type="taxonomic scope" value="Bacteria"/>
</dbReference>
<dbReference type="GO" id="GO:0019288">
    <property type="term" value="P:isopentenyl diphosphate biosynthetic process, methylerythritol 4-phosphate pathway"/>
    <property type="evidence" value="ECO:0007669"/>
    <property type="project" value="UniProtKB-UniRule"/>
</dbReference>
<dbReference type="InterPro" id="IPR020555">
    <property type="entry name" value="MECDP_synthase_CS"/>
</dbReference>
<dbReference type="GO" id="GO:0008685">
    <property type="term" value="F:2-C-methyl-D-erythritol 2,4-cyclodiphosphate synthase activity"/>
    <property type="evidence" value="ECO:0007669"/>
    <property type="project" value="UniProtKB-UniRule"/>
</dbReference>
<evidence type="ECO:0000313" key="12">
    <source>
        <dbReference type="Proteomes" id="UP000008229"/>
    </source>
</evidence>
<dbReference type="SUPFAM" id="SSF69765">
    <property type="entry name" value="IpsF-like"/>
    <property type="match status" value="1"/>
</dbReference>
<keyword evidence="6 8" id="KW-0414">Isoprene biosynthesis</keyword>
<protein>
    <recommendedName>
        <fullName evidence="4 8">2-C-methyl-D-erythritol 2,4-cyclodiphosphate synthase</fullName>
        <shortName evidence="8">MECDP-synthase</shortName>
        <shortName evidence="8">MECPP-synthase</shortName>
        <shortName evidence="8">MECPS</shortName>
        <ecNumber evidence="4 8">4.6.1.12</ecNumber>
    </recommendedName>
</protein>
<dbReference type="GO" id="GO:0016114">
    <property type="term" value="P:terpenoid biosynthetic process"/>
    <property type="evidence" value="ECO:0007669"/>
    <property type="project" value="InterPro"/>
</dbReference>
<evidence type="ECO:0000256" key="1">
    <source>
        <dbReference type="ARBA" id="ARBA00000200"/>
    </source>
</evidence>
<comment type="cofactor">
    <cofactor evidence="8">
        <name>a divalent metal cation</name>
        <dbReference type="ChEBI" id="CHEBI:60240"/>
    </cofactor>
    <text evidence="8">Binds 1 divalent metal cation per subunit.</text>
</comment>
<dbReference type="InterPro" id="IPR003526">
    <property type="entry name" value="MECDP_synthase"/>
</dbReference>
<organism evidence="11 12">
    <name type="scientific">Conexibacter woesei (strain DSM 14684 / CCUG 47730 / CIP 108061 / JCM 11494 / NBRC 100937 / ID131577)</name>
    <dbReference type="NCBI Taxonomy" id="469383"/>
    <lineage>
        <taxon>Bacteria</taxon>
        <taxon>Bacillati</taxon>
        <taxon>Actinomycetota</taxon>
        <taxon>Thermoleophilia</taxon>
        <taxon>Solirubrobacterales</taxon>
        <taxon>Conexibacteraceae</taxon>
        <taxon>Conexibacter</taxon>
    </lineage>
</organism>
<feature type="binding site" evidence="8">
    <location>
        <begin position="35"/>
        <end position="36"/>
    </location>
    <ligand>
        <name>4-CDP-2-C-methyl-D-erythritol 2-phosphate</name>
        <dbReference type="ChEBI" id="CHEBI:57919"/>
    </ligand>
</feature>
<feature type="binding site" evidence="8">
    <location>
        <begin position="9"/>
        <end position="11"/>
    </location>
    <ligand>
        <name>4-CDP-2-C-methyl-D-erythritol 2-phosphate</name>
        <dbReference type="ChEBI" id="CHEBI:57919"/>
    </ligand>
</feature>
<feature type="binding site" evidence="8">
    <location>
        <begin position="57"/>
        <end position="59"/>
    </location>
    <ligand>
        <name>4-CDP-2-C-methyl-D-erythritol 2-phosphate</name>
        <dbReference type="ChEBI" id="CHEBI:57919"/>
    </ligand>
</feature>
<evidence type="ECO:0000313" key="11">
    <source>
        <dbReference type="EMBL" id="ADB50117.1"/>
    </source>
</evidence>
<dbReference type="HAMAP" id="MF_00107">
    <property type="entry name" value="IspF"/>
    <property type="match status" value="1"/>
</dbReference>
<comment type="pathway">
    <text evidence="2 8">Isoprenoid biosynthesis; isopentenyl diphosphate biosynthesis via DXP pathway; isopentenyl diphosphate from 1-deoxy-D-xylulose 5-phosphate: step 4/6.</text>
</comment>
<dbReference type="Gene3D" id="3.30.1330.50">
    <property type="entry name" value="2-C-methyl-D-erythritol 2,4-cyclodiphosphate synthase"/>
    <property type="match status" value="1"/>
</dbReference>
<feature type="binding site" evidence="8">
    <location>
        <position position="43"/>
    </location>
    <ligand>
        <name>a divalent metal cation</name>
        <dbReference type="ChEBI" id="CHEBI:60240"/>
    </ligand>
</feature>
<dbReference type="Proteomes" id="UP000008229">
    <property type="component" value="Chromosome"/>
</dbReference>
<dbReference type="STRING" id="469383.Cwoe_1690"/>
<evidence type="ECO:0000256" key="9">
    <source>
        <dbReference type="RuleBase" id="RU004395"/>
    </source>
</evidence>
<feature type="binding site" evidence="8">
    <location>
        <position position="140"/>
    </location>
    <ligand>
        <name>4-CDP-2-C-methyl-D-erythritol 2-phosphate</name>
        <dbReference type="ChEBI" id="CHEBI:57919"/>
    </ligand>
</feature>
<dbReference type="Pfam" id="PF02542">
    <property type="entry name" value="YgbB"/>
    <property type="match status" value="1"/>
</dbReference>
<dbReference type="EC" id="4.6.1.12" evidence="4 8"/>
<sequence length="160" mass="16817">MVATGIGWDVHRLVAGRPLIVGGVTIPFELGLDGHSDADVLTHAIIDALLGAAGLGDIGEHFPDTDERWRGADSLDLLRSTRELVAVGGVEIAHVDATVLIERPKLLPHKQAMRENLAGALELPLARVNVKATRGEGMGFVGRVEGAAALAIATIERPDS</sequence>
<evidence type="ECO:0000256" key="2">
    <source>
        <dbReference type="ARBA" id="ARBA00004709"/>
    </source>
</evidence>
<evidence type="ECO:0000256" key="4">
    <source>
        <dbReference type="ARBA" id="ARBA00012579"/>
    </source>
</evidence>
<reference evidence="11" key="1">
    <citation type="journal article" date="2010" name="Stand. Genomic Sci.">
        <title>Complete genome sequence of Conexibacter woesei type strain (ID131577).</title>
        <authorList>
            <person name="Pukall R."/>
            <person name="Lapidus A."/>
            <person name="Glavina Del Rio T."/>
            <person name="Copeland A."/>
            <person name="Tice H."/>
            <person name="Cheng J.-F."/>
            <person name="Lucas S."/>
            <person name="Chen F."/>
            <person name="Nolan M."/>
            <person name="Bruce D."/>
            <person name="Goodwin L."/>
            <person name="Pitluck S."/>
            <person name="Mavromatis K."/>
            <person name="Ivanova N."/>
            <person name="Ovchinnikova G."/>
            <person name="Pati A."/>
            <person name="Chen A."/>
            <person name="Palaniappan K."/>
            <person name="Land M."/>
            <person name="Hauser L."/>
            <person name="Chang Y.-J."/>
            <person name="Jeffries C.D."/>
            <person name="Chain P."/>
            <person name="Meincke L."/>
            <person name="Sims D."/>
            <person name="Brettin T."/>
            <person name="Detter J.C."/>
            <person name="Rohde M."/>
            <person name="Goeker M."/>
            <person name="Bristow J."/>
            <person name="Eisen J.A."/>
            <person name="Markowitz V."/>
            <person name="Kyrpides N.C."/>
            <person name="Klenk H.-P."/>
            <person name="Hugenholtz P."/>
        </authorList>
    </citation>
    <scope>NUCLEOTIDE SEQUENCE [LARGE SCALE GENOMIC DNA]</scope>
    <source>
        <strain evidence="11">DSM 14684</strain>
    </source>
</reference>
<dbReference type="CDD" id="cd00554">
    <property type="entry name" value="MECDP_synthase"/>
    <property type="match status" value="1"/>
</dbReference>
<gene>
    <name evidence="8" type="primary">ispF</name>
    <name evidence="11" type="ordered locus">Cwoe_1690</name>
</gene>